<feature type="region of interest" description="Disordered" evidence="1">
    <location>
        <begin position="81"/>
        <end position="100"/>
    </location>
</feature>
<dbReference type="EMBL" id="CM000884">
    <property type="protein sequence ID" value="PNT61964.1"/>
    <property type="molecule type" value="Genomic_DNA"/>
</dbReference>
<accession>A0A2K2CIU8</accession>
<dbReference type="Gramene" id="PNT61964">
    <property type="protein sequence ID" value="PNT61964"/>
    <property type="gene ID" value="BRADI_5g23476v3"/>
</dbReference>
<gene>
    <name evidence="2" type="ORF">BRADI_5g23476v3</name>
</gene>
<dbReference type="EnsemblPlants" id="PNT61964">
    <property type="protein sequence ID" value="PNT61964"/>
    <property type="gene ID" value="BRADI_5g23476v3"/>
</dbReference>
<protein>
    <submittedName>
        <fullName evidence="2 3">Uncharacterized protein</fullName>
    </submittedName>
</protein>
<reference evidence="3" key="3">
    <citation type="submission" date="2018-08" db="UniProtKB">
        <authorList>
            <consortium name="EnsemblPlants"/>
        </authorList>
    </citation>
    <scope>IDENTIFICATION</scope>
    <source>
        <strain evidence="3">cv. Bd21</strain>
    </source>
</reference>
<keyword evidence="4" id="KW-1185">Reference proteome</keyword>
<name>A0A2K2CIU8_BRADI</name>
<evidence type="ECO:0000256" key="1">
    <source>
        <dbReference type="SAM" id="MobiDB-lite"/>
    </source>
</evidence>
<organism evidence="2">
    <name type="scientific">Brachypodium distachyon</name>
    <name type="common">Purple false brome</name>
    <name type="synonym">Trachynia distachya</name>
    <dbReference type="NCBI Taxonomy" id="15368"/>
    <lineage>
        <taxon>Eukaryota</taxon>
        <taxon>Viridiplantae</taxon>
        <taxon>Streptophyta</taxon>
        <taxon>Embryophyta</taxon>
        <taxon>Tracheophyta</taxon>
        <taxon>Spermatophyta</taxon>
        <taxon>Magnoliopsida</taxon>
        <taxon>Liliopsida</taxon>
        <taxon>Poales</taxon>
        <taxon>Poaceae</taxon>
        <taxon>BOP clade</taxon>
        <taxon>Pooideae</taxon>
        <taxon>Stipodae</taxon>
        <taxon>Brachypodieae</taxon>
        <taxon>Brachypodium</taxon>
    </lineage>
</organism>
<evidence type="ECO:0000313" key="2">
    <source>
        <dbReference type="EMBL" id="PNT61964.1"/>
    </source>
</evidence>
<dbReference type="Proteomes" id="UP000008810">
    <property type="component" value="Chromosome 5"/>
</dbReference>
<dbReference type="InParanoid" id="A0A2K2CIU8"/>
<dbReference type="AlphaFoldDB" id="A0A2K2CIU8"/>
<reference evidence="2" key="2">
    <citation type="submission" date="2017-06" db="EMBL/GenBank/DDBJ databases">
        <title>WGS assembly of Brachypodium distachyon.</title>
        <authorList>
            <consortium name="The International Brachypodium Initiative"/>
            <person name="Lucas S."/>
            <person name="Harmon-Smith M."/>
            <person name="Lail K."/>
            <person name="Tice H."/>
            <person name="Grimwood J."/>
            <person name="Bruce D."/>
            <person name="Barry K."/>
            <person name="Shu S."/>
            <person name="Lindquist E."/>
            <person name="Wang M."/>
            <person name="Pitluck S."/>
            <person name="Vogel J.P."/>
            <person name="Garvin D.F."/>
            <person name="Mockler T.C."/>
            <person name="Schmutz J."/>
            <person name="Rokhsar D."/>
            <person name="Bevan M.W."/>
        </authorList>
    </citation>
    <scope>NUCLEOTIDE SEQUENCE</scope>
    <source>
        <strain evidence="2">Bd21</strain>
    </source>
</reference>
<evidence type="ECO:0000313" key="4">
    <source>
        <dbReference type="Proteomes" id="UP000008810"/>
    </source>
</evidence>
<feature type="compositionally biased region" description="Basic residues" evidence="1">
    <location>
        <begin position="83"/>
        <end position="100"/>
    </location>
</feature>
<proteinExistence type="predicted"/>
<evidence type="ECO:0000313" key="3">
    <source>
        <dbReference type="EnsemblPlants" id="PNT61964"/>
    </source>
</evidence>
<reference evidence="2 3" key="1">
    <citation type="journal article" date="2010" name="Nature">
        <title>Genome sequencing and analysis of the model grass Brachypodium distachyon.</title>
        <authorList>
            <consortium name="International Brachypodium Initiative"/>
        </authorList>
    </citation>
    <scope>NUCLEOTIDE SEQUENCE [LARGE SCALE GENOMIC DNA]</scope>
    <source>
        <strain evidence="2 3">Bd21</strain>
    </source>
</reference>
<sequence>MHCQLRVVGMPLYFFQTRRGQGLADGGETTMICTLKKSFMGAKRDQVLLGVRSECHGPAAFRTPASELIPMRQGRLNRWDGRRTKKWPGKEKGKRVLLCS</sequence>